<keyword evidence="4 5" id="KW-0472">Membrane</keyword>
<sequence>MISKLLSHRTWPFVAILVSIFMLASAHAFEIFGKMYPCDLCLKQREPYWAAIAISIAGLILARNKPHWPVLKIVSAILGVVFLYGAGYGLYHSAVEMGLISTGCSSAGFDPTHFQSLDQPMVVGKCDEPPLVIFGVTMANMNAFASLCFMVCSFITATKSTKSTA</sequence>
<evidence type="ECO:0000256" key="5">
    <source>
        <dbReference type="SAM" id="Phobius"/>
    </source>
</evidence>
<feature type="transmembrane region" description="Helical" evidence="5">
    <location>
        <begin position="47"/>
        <end position="63"/>
    </location>
</feature>
<protein>
    <submittedName>
        <fullName evidence="6">Disulfide bond formation protein B</fullName>
    </submittedName>
</protein>
<dbReference type="EMBL" id="JBHTBR010000005">
    <property type="protein sequence ID" value="MFC7292015.1"/>
    <property type="molecule type" value="Genomic_DNA"/>
</dbReference>
<dbReference type="PIRSF" id="PIRSF033913">
    <property type="entry name" value="S-S_format_DsbB"/>
    <property type="match status" value="1"/>
</dbReference>
<dbReference type="Gene3D" id="1.20.1550.10">
    <property type="entry name" value="DsbB-like"/>
    <property type="match status" value="1"/>
</dbReference>
<evidence type="ECO:0000256" key="1">
    <source>
        <dbReference type="ARBA" id="ARBA00004141"/>
    </source>
</evidence>
<keyword evidence="2 5" id="KW-0812">Transmembrane</keyword>
<feature type="transmembrane region" description="Helical" evidence="5">
    <location>
        <begin position="70"/>
        <end position="91"/>
    </location>
</feature>
<gene>
    <name evidence="6" type="ORF">ACFQS8_10345</name>
</gene>
<evidence type="ECO:0000256" key="3">
    <source>
        <dbReference type="ARBA" id="ARBA00022989"/>
    </source>
</evidence>
<dbReference type="InterPro" id="IPR003752">
    <property type="entry name" value="DiS_bond_form_DsbB/BdbC"/>
</dbReference>
<reference evidence="7" key="1">
    <citation type="journal article" date="2019" name="Int. J. Syst. Evol. Microbiol.">
        <title>The Global Catalogue of Microorganisms (GCM) 10K type strain sequencing project: providing services to taxonomists for standard genome sequencing and annotation.</title>
        <authorList>
            <consortium name="The Broad Institute Genomics Platform"/>
            <consortium name="The Broad Institute Genome Sequencing Center for Infectious Disease"/>
            <person name="Wu L."/>
            <person name="Ma J."/>
        </authorList>
    </citation>
    <scope>NUCLEOTIDE SEQUENCE [LARGE SCALE GENOMIC DNA]</scope>
    <source>
        <strain evidence="7">CCUG 51308</strain>
    </source>
</reference>
<evidence type="ECO:0000313" key="7">
    <source>
        <dbReference type="Proteomes" id="UP001596492"/>
    </source>
</evidence>
<keyword evidence="3 5" id="KW-1133">Transmembrane helix</keyword>
<feature type="transmembrane region" description="Helical" evidence="5">
    <location>
        <begin position="131"/>
        <end position="157"/>
    </location>
</feature>
<dbReference type="RefSeq" id="WP_382167258.1">
    <property type="nucleotide sequence ID" value="NZ_JBHTBR010000005.1"/>
</dbReference>
<evidence type="ECO:0000313" key="6">
    <source>
        <dbReference type="EMBL" id="MFC7292015.1"/>
    </source>
</evidence>
<comment type="subcellular location">
    <subcellularLocation>
        <location evidence="1">Membrane</location>
        <topology evidence="1">Multi-pass membrane protein</topology>
    </subcellularLocation>
</comment>
<dbReference type="InterPro" id="IPR023380">
    <property type="entry name" value="DsbB-like_sf"/>
</dbReference>
<dbReference type="Proteomes" id="UP001596492">
    <property type="component" value="Unassembled WGS sequence"/>
</dbReference>
<name>A0ABW2ILJ3_9PROT</name>
<proteinExistence type="predicted"/>
<dbReference type="Pfam" id="PF02600">
    <property type="entry name" value="DsbB"/>
    <property type="match status" value="1"/>
</dbReference>
<evidence type="ECO:0000256" key="2">
    <source>
        <dbReference type="ARBA" id="ARBA00022692"/>
    </source>
</evidence>
<dbReference type="InterPro" id="IPR024199">
    <property type="entry name" value="Uncharacterised_DsbB"/>
</dbReference>
<keyword evidence="7" id="KW-1185">Reference proteome</keyword>
<dbReference type="SUPFAM" id="SSF158442">
    <property type="entry name" value="DsbB-like"/>
    <property type="match status" value="1"/>
</dbReference>
<comment type="caution">
    <text evidence="6">The sequence shown here is derived from an EMBL/GenBank/DDBJ whole genome shotgun (WGS) entry which is preliminary data.</text>
</comment>
<evidence type="ECO:0000256" key="4">
    <source>
        <dbReference type="ARBA" id="ARBA00023136"/>
    </source>
</evidence>
<accession>A0ABW2ILJ3</accession>
<organism evidence="6 7">
    <name type="scientific">Hirschia litorea</name>
    <dbReference type="NCBI Taxonomy" id="1199156"/>
    <lineage>
        <taxon>Bacteria</taxon>
        <taxon>Pseudomonadati</taxon>
        <taxon>Pseudomonadota</taxon>
        <taxon>Alphaproteobacteria</taxon>
        <taxon>Hyphomonadales</taxon>
        <taxon>Hyphomonadaceae</taxon>
        <taxon>Hirschia</taxon>
    </lineage>
</organism>